<proteinExistence type="predicted"/>
<sequence length="682" mass="76470">MAGGSVFQVGEDVDLFKVVVVLSALAICLLVFETALHHLEHHLARHDKYQHMLKKVYRELMILGLLSFIIKMLTEVGGIDGYSGIMLAFQVADLIIFILAITLVIQAIWVLVLLRRHNKQADHAELITTQDLVDVLDSSGDTKSTCCCASGATNDKLFKTEIVQHRMLRHLFLGRFGLPQLFPFSKYVRRAQANNIVHMIEVEPSMWLLLLGMAWAFSAVVQILENFEVELRYELIETLMAFAWVLVLLHLLVLLYFRWCVRRLLRIAGYSEDKAVLAKNLRIVAEEEASSWQSEGADSALDIMSQIHAQHEEIEDQRKAGARGLLKSDAGLQLVVSFFRKVFHICCCTKQAAPLNGVQPGSPDISLRFFSHTAWHVAVMFMVILNGFFVALLVQGAVYNFDEIYNQVGLFPVILIPLPLLINGMFLQKDIFRDFVLISSVLRVDAGTLGEVVHHFSEIVELRSEFATSLIHCLKVGGLTIADLEKALQSHDLGMTGFIEIAKLRTTLASFGFHLTRFRFNSVIKLLFELQGTAVEYSQLIQLVTLIQQEQSLEDGQVGHHFQYPMLQRTMTSFEDMHQHTGARSNGAGAGNSSRHLPLLAQSSLAPEPGPSDFVYHSATTPSLRRLPTAGSNTDENSARRLTLERSLTRQFARSSSRVLHGVYNLRLSPQDSTSDSGYTLR</sequence>
<keyword evidence="2" id="KW-1133">Transmembrane helix</keyword>
<dbReference type="OrthoDB" id="68481at2759"/>
<comment type="caution">
    <text evidence="4">The sequence shown here is derived from an EMBL/GenBank/DDBJ whole genome shotgun (WGS) entry which is preliminary data.</text>
</comment>
<feature type="transmembrane region" description="Helical" evidence="2">
    <location>
        <begin position="94"/>
        <end position="114"/>
    </location>
</feature>
<dbReference type="InterPro" id="IPR002048">
    <property type="entry name" value="EF_hand_dom"/>
</dbReference>
<evidence type="ECO:0000313" key="5">
    <source>
        <dbReference type="Proteomes" id="UP001165121"/>
    </source>
</evidence>
<evidence type="ECO:0000313" key="4">
    <source>
        <dbReference type="EMBL" id="GMF49308.1"/>
    </source>
</evidence>
<gene>
    <name evidence="4" type="ORF">Pfra01_001943900</name>
</gene>
<keyword evidence="5" id="KW-1185">Reference proteome</keyword>
<evidence type="ECO:0000256" key="1">
    <source>
        <dbReference type="SAM" id="MobiDB-lite"/>
    </source>
</evidence>
<dbReference type="SUPFAM" id="SSF47473">
    <property type="entry name" value="EF-hand"/>
    <property type="match status" value="1"/>
</dbReference>
<feature type="transmembrane region" description="Helical" evidence="2">
    <location>
        <begin position="236"/>
        <end position="257"/>
    </location>
</feature>
<dbReference type="EMBL" id="BSXT01002511">
    <property type="protein sequence ID" value="GMF49308.1"/>
    <property type="molecule type" value="Genomic_DNA"/>
</dbReference>
<dbReference type="Proteomes" id="UP001165121">
    <property type="component" value="Unassembled WGS sequence"/>
</dbReference>
<protein>
    <submittedName>
        <fullName evidence="4">Unnamed protein product</fullName>
    </submittedName>
</protein>
<feature type="transmembrane region" description="Helical" evidence="2">
    <location>
        <begin position="56"/>
        <end position="74"/>
    </location>
</feature>
<name>A0A9W6XXH4_9STRA</name>
<feature type="transmembrane region" description="Helical" evidence="2">
    <location>
        <begin position="206"/>
        <end position="224"/>
    </location>
</feature>
<feature type="transmembrane region" description="Helical" evidence="2">
    <location>
        <begin position="404"/>
        <end position="427"/>
    </location>
</feature>
<organism evidence="4 5">
    <name type="scientific">Phytophthora fragariaefolia</name>
    <dbReference type="NCBI Taxonomy" id="1490495"/>
    <lineage>
        <taxon>Eukaryota</taxon>
        <taxon>Sar</taxon>
        <taxon>Stramenopiles</taxon>
        <taxon>Oomycota</taxon>
        <taxon>Peronosporomycetes</taxon>
        <taxon>Peronosporales</taxon>
        <taxon>Peronosporaceae</taxon>
        <taxon>Phytophthora</taxon>
    </lineage>
</organism>
<feature type="transmembrane region" description="Helical" evidence="2">
    <location>
        <begin position="15"/>
        <end position="36"/>
    </location>
</feature>
<keyword evidence="2" id="KW-0472">Membrane</keyword>
<evidence type="ECO:0000259" key="3">
    <source>
        <dbReference type="PROSITE" id="PS50222"/>
    </source>
</evidence>
<reference evidence="4" key="1">
    <citation type="submission" date="2023-04" db="EMBL/GenBank/DDBJ databases">
        <title>Phytophthora fragariaefolia NBRC 109709.</title>
        <authorList>
            <person name="Ichikawa N."/>
            <person name="Sato H."/>
            <person name="Tonouchi N."/>
        </authorList>
    </citation>
    <scope>NUCLEOTIDE SEQUENCE</scope>
    <source>
        <strain evidence="4">NBRC 109709</strain>
    </source>
</reference>
<feature type="transmembrane region" description="Helical" evidence="2">
    <location>
        <begin position="377"/>
        <end position="398"/>
    </location>
</feature>
<accession>A0A9W6XXH4</accession>
<dbReference type="GO" id="GO:0005509">
    <property type="term" value="F:calcium ion binding"/>
    <property type="evidence" value="ECO:0007669"/>
    <property type="project" value="InterPro"/>
</dbReference>
<evidence type="ECO:0000256" key="2">
    <source>
        <dbReference type="SAM" id="Phobius"/>
    </source>
</evidence>
<keyword evidence="2" id="KW-0812">Transmembrane</keyword>
<dbReference type="InterPro" id="IPR011992">
    <property type="entry name" value="EF-hand-dom_pair"/>
</dbReference>
<feature type="domain" description="EF-hand" evidence="3">
    <location>
        <begin position="479"/>
        <end position="514"/>
    </location>
</feature>
<dbReference type="PROSITE" id="PS50222">
    <property type="entry name" value="EF_HAND_2"/>
    <property type="match status" value="1"/>
</dbReference>
<dbReference type="AlphaFoldDB" id="A0A9W6XXH4"/>
<feature type="region of interest" description="Disordered" evidence="1">
    <location>
        <begin position="610"/>
        <end position="639"/>
    </location>
</feature>